<reference evidence="1 2" key="1">
    <citation type="submission" date="2017-05" db="EMBL/GenBank/DDBJ databases">
        <title>Genome sequence for an aflatoxigenic pathogen of Argentinian peanut, Aspergillus arachidicola.</title>
        <authorList>
            <person name="Moore G."/>
            <person name="Beltz S.B."/>
            <person name="Mack B.M."/>
        </authorList>
    </citation>
    <scope>NUCLEOTIDE SEQUENCE [LARGE SCALE GENOMIC DNA]</scope>
    <source>
        <strain evidence="1 2">CBS 117610</strain>
    </source>
</reference>
<dbReference type="Proteomes" id="UP000231358">
    <property type="component" value="Unassembled WGS sequence"/>
</dbReference>
<gene>
    <name evidence="1" type="ORF">AARAC_002199</name>
</gene>
<comment type="caution">
    <text evidence="1">The sequence shown here is derived from an EMBL/GenBank/DDBJ whole genome shotgun (WGS) entry which is preliminary data.</text>
</comment>
<proteinExistence type="predicted"/>
<evidence type="ECO:0008006" key="3">
    <source>
        <dbReference type="Google" id="ProtNLM"/>
    </source>
</evidence>
<accession>A0A2G7FN23</accession>
<sequence length="127" mass="14989">MKHTISFRMWEMKRGLIIKLYQEEEWPLKQVLKRIRSDTFNPRFIHPALGYYNPAIDRPKAELTSSQWPMTMSYGMLPEDVNNDSAARFYTTAPSGMFMHQPAQFTPFPPQSDWFHTPDCQLVYQPS</sequence>
<dbReference type="AlphaFoldDB" id="A0A2G7FN23"/>
<evidence type="ECO:0000313" key="2">
    <source>
        <dbReference type="Proteomes" id="UP000231358"/>
    </source>
</evidence>
<organism evidence="1 2">
    <name type="scientific">Aspergillus arachidicola</name>
    <dbReference type="NCBI Taxonomy" id="656916"/>
    <lineage>
        <taxon>Eukaryota</taxon>
        <taxon>Fungi</taxon>
        <taxon>Dikarya</taxon>
        <taxon>Ascomycota</taxon>
        <taxon>Pezizomycotina</taxon>
        <taxon>Eurotiomycetes</taxon>
        <taxon>Eurotiomycetidae</taxon>
        <taxon>Eurotiales</taxon>
        <taxon>Aspergillaceae</taxon>
        <taxon>Aspergillus</taxon>
        <taxon>Aspergillus subgen. Circumdati</taxon>
    </lineage>
</organism>
<evidence type="ECO:0000313" key="1">
    <source>
        <dbReference type="EMBL" id="PIG81919.1"/>
    </source>
</evidence>
<keyword evidence="2" id="KW-1185">Reference proteome</keyword>
<name>A0A2G7FN23_9EURO</name>
<protein>
    <recommendedName>
        <fullName evidence="3">Clr5 domain-containing protein</fullName>
    </recommendedName>
</protein>
<dbReference type="EMBL" id="NEXV01000532">
    <property type="protein sequence ID" value="PIG81919.1"/>
    <property type="molecule type" value="Genomic_DNA"/>
</dbReference>